<evidence type="ECO:0000313" key="1">
    <source>
        <dbReference type="EMBL" id="VDP80447.1"/>
    </source>
</evidence>
<evidence type="ECO:0000313" key="2">
    <source>
        <dbReference type="Proteomes" id="UP000279833"/>
    </source>
</evidence>
<name>A0A183L680_9TREM</name>
<evidence type="ECO:0000313" key="3">
    <source>
        <dbReference type="WBParaSite" id="SCUD_0002285101-mRNA-1"/>
    </source>
</evidence>
<keyword evidence="2" id="KW-1185">Reference proteome</keyword>
<sequence length="68" mass="8032">MILLTHTKFDSESNVTTNLVNELDYINFKEKKISTRKVVLISTFSDVYTKVNTDHIFYKKIVLKETLY</sequence>
<dbReference type="WBParaSite" id="SCUD_0002285101-mRNA-1">
    <property type="protein sequence ID" value="SCUD_0002285101-mRNA-1"/>
    <property type="gene ID" value="SCUD_0002285101"/>
</dbReference>
<reference evidence="1 2" key="2">
    <citation type="submission" date="2018-11" db="EMBL/GenBank/DDBJ databases">
        <authorList>
            <consortium name="Pathogen Informatics"/>
        </authorList>
    </citation>
    <scope>NUCLEOTIDE SEQUENCE [LARGE SCALE GENOMIC DNA]</scope>
    <source>
        <strain evidence="1">Dakar</strain>
        <strain evidence="2">Dakar, Senegal</strain>
    </source>
</reference>
<dbReference type="Proteomes" id="UP000279833">
    <property type="component" value="Unassembled WGS sequence"/>
</dbReference>
<dbReference type="EMBL" id="UZAK01050924">
    <property type="protein sequence ID" value="VDP80447.1"/>
    <property type="molecule type" value="Genomic_DNA"/>
</dbReference>
<accession>A0A183L680</accession>
<organism evidence="3">
    <name type="scientific">Schistosoma curassoni</name>
    <dbReference type="NCBI Taxonomy" id="6186"/>
    <lineage>
        <taxon>Eukaryota</taxon>
        <taxon>Metazoa</taxon>
        <taxon>Spiralia</taxon>
        <taxon>Lophotrochozoa</taxon>
        <taxon>Platyhelminthes</taxon>
        <taxon>Trematoda</taxon>
        <taxon>Digenea</taxon>
        <taxon>Strigeidida</taxon>
        <taxon>Schistosomatoidea</taxon>
        <taxon>Schistosomatidae</taxon>
        <taxon>Schistosoma</taxon>
    </lineage>
</organism>
<dbReference type="AlphaFoldDB" id="A0A183L680"/>
<proteinExistence type="predicted"/>
<gene>
    <name evidence="1" type="ORF">SCUD_LOCUS22848</name>
</gene>
<reference evidence="3" key="1">
    <citation type="submission" date="2016-06" db="UniProtKB">
        <authorList>
            <consortium name="WormBaseParasite"/>
        </authorList>
    </citation>
    <scope>IDENTIFICATION</scope>
</reference>
<protein>
    <submittedName>
        <fullName evidence="1 3">Uncharacterized protein</fullName>
    </submittedName>
</protein>